<reference evidence="2" key="1">
    <citation type="journal article" date="2019" name="Int. J. Syst. Evol. Microbiol.">
        <title>The Global Catalogue of Microorganisms (GCM) 10K type strain sequencing project: providing services to taxonomists for standard genome sequencing and annotation.</title>
        <authorList>
            <consortium name="The Broad Institute Genomics Platform"/>
            <consortium name="The Broad Institute Genome Sequencing Center for Infectious Disease"/>
            <person name="Wu L."/>
            <person name="Ma J."/>
        </authorList>
    </citation>
    <scope>NUCLEOTIDE SEQUENCE [LARGE SCALE GENOMIC DNA]</scope>
    <source>
        <strain evidence="2">KCTC 42224</strain>
    </source>
</reference>
<name>A0ABV7V6I2_9SPHN</name>
<comment type="caution">
    <text evidence="1">The sequence shown here is derived from an EMBL/GenBank/DDBJ whole genome shotgun (WGS) entry which is preliminary data.</text>
</comment>
<organism evidence="1 2">
    <name type="scientific">Novosphingobium pokkalii</name>
    <dbReference type="NCBI Taxonomy" id="1770194"/>
    <lineage>
        <taxon>Bacteria</taxon>
        <taxon>Pseudomonadati</taxon>
        <taxon>Pseudomonadota</taxon>
        <taxon>Alphaproteobacteria</taxon>
        <taxon>Sphingomonadales</taxon>
        <taxon>Sphingomonadaceae</taxon>
        <taxon>Novosphingobium</taxon>
    </lineage>
</organism>
<accession>A0ABV7V6I2</accession>
<dbReference type="EMBL" id="JBHRYE010000030">
    <property type="protein sequence ID" value="MFC3673040.1"/>
    <property type="molecule type" value="Genomic_DNA"/>
</dbReference>
<keyword evidence="2" id="KW-1185">Reference proteome</keyword>
<evidence type="ECO:0000313" key="1">
    <source>
        <dbReference type="EMBL" id="MFC3673040.1"/>
    </source>
</evidence>
<protein>
    <submittedName>
        <fullName evidence="1">Uncharacterized protein</fullName>
    </submittedName>
</protein>
<evidence type="ECO:0000313" key="2">
    <source>
        <dbReference type="Proteomes" id="UP001595683"/>
    </source>
</evidence>
<gene>
    <name evidence="1" type="ORF">ACFOOT_16600</name>
</gene>
<dbReference type="RefSeq" id="WP_191325121.1">
    <property type="nucleotide sequence ID" value="NZ_BMZP01000014.1"/>
</dbReference>
<dbReference type="Proteomes" id="UP001595683">
    <property type="component" value="Unassembled WGS sequence"/>
</dbReference>
<proteinExistence type="predicted"/>
<sequence>MHSEYVIERQMAQDHGHDSLVQDIAIDTLAKTVAIRLLSHPDSRTRRRVPLELLFQQVEAVTVDADIITLRVEEGAGTVDHWHLADAAGASHIHMAKGHVSVAARIAPELIRLRA</sequence>